<evidence type="ECO:0000256" key="1">
    <source>
        <dbReference type="SAM" id="MobiDB-lite"/>
    </source>
</evidence>
<keyword evidence="4" id="KW-1185">Reference proteome</keyword>
<gene>
    <name evidence="3" type="ORF">AAG570_002879</name>
</gene>
<dbReference type="PANTHER" id="PTHR14689:SF0">
    <property type="entry name" value="COILED-COIL DOMAIN-CONTAINING PROTEIN 82"/>
    <property type="match status" value="1"/>
</dbReference>
<feature type="region of interest" description="Disordered" evidence="1">
    <location>
        <begin position="1112"/>
        <end position="1132"/>
    </location>
</feature>
<accession>A0ABD0YTM0</accession>
<evidence type="ECO:0000313" key="3">
    <source>
        <dbReference type="EMBL" id="KAL1122549.1"/>
    </source>
</evidence>
<evidence type="ECO:0000313" key="4">
    <source>
        <dbReference type="Proteomes" id="UP001558652"/>
    </source>
</evidence>
<dbReference type="InterPro" id="IPR025451">
    <property type="entry name" value="DUF4211"/>
</dbReference>
<protein>
    <recommendedName>
        <fullName evidence="2">DUF4211 domain-containing protein</fullName>
    </recommendedName>
</protein>
<feature type="compositionally biased region" description="Basic and acidic residues" evidence="1">
    <location>
        <begin position="610"/>
        <end position="624"/>
    </location>
</feature>
<name>A0ABD0YTM0_9HEMI</name>
<feature type="compositionally biased region" description="Gly residues" evidence="1">
    <location>
        <begin position="843"/>
        <end position="852"/>
    </location>
</feature>
<feature type="compositionally biased region" description="Basic residues" evidence="1">
    <location>
        <begin position="696"/>
        <end position="706"/>
    </location>
</feature>
<feature type="compositionally biased region" description="Pro residues" evidence="1">
    <location>
        <begin position="470"/>
        <end position="491"/>
    </location>
</feature>
<feature type="compositionally biased region" description="Low complexity" evidence="1">
    <location>
        <begin position="1117"/>
        <end position="1128"/>
    </location>
</feature>
<organism evidence="3 4">
    <name type="scientific">Ranatra chinensis</name>
    <dbReference type="NCBI Taxonomy" id="642074"/>
    <lineage>
        <taxon>Eukaryota</taxon>
        <taxon>Metazoa</taxon>
        <taxon>Ecdysozoa</taxon>
        <taxon>Arthropoda</taxon>
        <taxon>Hexapoda</taxon>
        <taxon>Insecta</taxon>
        <taxon>Pterygota</taxon>
        <taxon>Neoptera</taxon>
        <taxon>Paraneoptera</taxon>
        <taxon>Hemiptera</taxon>
        <taxon>Heteroptera</taxon>
        <taxon>Panheteroptera</taxon>
        <taxon>Nepomorpha</taxon>
        <taxon>Nepidae</taxon>
        <taxon>Ranatrinae</taxon>
        <taxon>Ranatra</taxon>
    </lineage>
</organism>
<dbReference type="PANTHER" id="PTHR14689">
    <property type="entry name" value="PHORBOL-ESTER_DAG-TYPE DOMAIN-CONTAINING PROTEIN"/>
    <property type="match status" value="1"/>
</dbReference>
<feature type="region of interest" description="Disordered" evidence="1">
    <location>
        <begin position="26"/>
        <end position="57"/>
    </location>
</feature>
<feature type="compositionally biased region" description="Low complexity" evidence="1">
    <location>
        <begin position="744"/>
        <end position="755"/>
    </location>
</feature>
<evidence type="ECO:0000259" key="2">
    <source>
        <dbReference type="Pfam" id="PF13926"/>
    </source>
</evidence>
<feature type="domain" description="DUF4211" evidence="2">
    <location>
        <begin position="1020"/>
        <end position="1159"/>
    </location>
</feature>
<feature type="compositionally biased region" description="Acidic residues" evidence="1">
    <location>
        <begin position="519"/>
        <end position="528"/>
    </location>
</feature>
<dbReference type="Pfam" id="PF13926">
    <property type="entry name" value="DUF4211"/>
    <property type="match status" value="1"/>
</dbReference>
<comment type="caution">
    <text evidence="3">The sequence shown here is derived from an EMBL/GenBank/DDBJ whole genome shotgun (WGS) entry which is preliminary data.</text>
</comment>
<proteinExistence type="predicted"/>
<feature type="region of interest" description="Disordered" evidence="1">
    <location>
        <begin position="190"/>
        <end position="351"/>
    </location>
</feature>
<feature type="compositionally biased region" description="Basic and acidic residues" evidence="1">
    <location>
        <begin position="707"/>
        <end position="730"/>
    </location>
</feature>
<feature type="compositionally biased region" description="Acidic residues" evidence="1">
    <location>
        <begin position="639"/>
        <end position="648"/>
    </location>
</feature>
<feature type="compositionally biased region" description="Pro residues" evidence="1">
    <location>
        <begin position="682"/>
        <end position="695"/>
    </location>
</feature>
<dbReference type="Proteomes" id="UP001558652">
    <property type="component" value="Unassembled WGS sequence"/>
</dbReference>
<feature type="compositionally biased region" description="Basic residues" evidence="1">
    <location>
        <begin position="817"/>
        <end position="833"/>
    </location>
</feature>
<sequence>MDPVGSWSAYAASYNRLANAAGGFAQGGSGSGGGGGGAGPDVSSVANTGGGNGQTAAGGGAAQLLLQAAAVSTSPFNHGGFLSPPPTVAYDVFSPLFHQKAHYGSLNHPRLKSDSDISSRDSFNQIVSCSSFFEQGTNSSTMAWSAQGTSSASQLPSPFGILPHESVVSTTAAAKSYDNFNPTAAHFASLNQLPPFQPGDAKKRPPSPSLPKATNTSANFFQHNFPELNPPNFKAFENGQQHQPQHPAQEYRIPQPPRSQFPPQKNRSPYPPPQVVDKPANKPVRGPIADKGPDSQESQSSPISFAIMDAGSPRNYQKMRSSGDFPQANYRYPEGGGEQSPPAFYGTGSAGTEISRAPGVVYPSVITRTEKNYPQWEDKQKKVGQYYDQAALNSCRDDPMSLVKTLHQQQPPEEKSIPKKRRKSLSAEPRVPPPAHISTNQTNGAPPGAGYMDFERWNLPPPGNFVAPSNAPPPQLMVPYIPPLQPTPPPEDQTQLGKEEQPPDRESGKKPEPQVVVPDIEEELDFLTEDLPTPPPKTKKKKAPPPLEIKPNPNNSCFLMSFEKFLSGDTEELSPPPMPRRNSWKNYEPQETTIVAPLPKEVSSEPPPLPDEHTVEGDPQDDPRYFPLPKTSENRTFDSSEDDEDEFTIDAKAKRTEIEPEAGEKKPNEDEPTDQKETPVPVSSPPASPPSPPKPLRFKSKAKIKRIQMEMEREKEMEIEREKQQQRESDLEGENEDEQHEFVPVEAVEAVLSEVSSDESDVPKRRTSSRRKAKDKQLINYDKYYDDDESVPEDSDSDPAWTPQYDSPPDDIMDTWRRRKTKRTPKKRARGNYHRTYPSNLPGGQGGIGGYIGHMYEPSDTKNSTPRSETSGGNSPDSSSPPPGSNPPLRHGAESPILPAKMKPLQVTRKIVTKLEIKFPFPVGDFVVSRADIHKYNPPIWRVKEKAILQKYQHMVRDGVTLYSNLPSYTGWSPESKNVYSAVPVKIVSQNKSEIVVHPVHYQIREPTPESLEIMAKCIEDTDKFQDNFEVYIQTLFSQALDSNFLTEIFVEKGDYFSLYWVSGVDDYFLSNVSTVDRITQGYKDRLVNALGWQELGAELTKRPNYRRTPCGAGVRPPAHQPAAAKPATSGPKCGTSNCDSPAVAILELSGLPYHSDTLQIVSDKLRSVTELYVCGTCCDRVELAHRLSHQKCALFAHCEERVRDKRIEDPNKDTTQVLNELLADEAWLGQIYNEVRSTWGLVDVVVQELSQTGAPRPTPDFEIVQFQPPQQGATLTPLVPSGSRNLARMTSWSSINIQSTKESSGKRTQLHQFLFYRGAEAQLTGVSRKRGYMFPRDCSDLFFESLVGIPAP</sequence>
<dbReference type="EMBL" id="JBFDAA010000013">
    <property type="protein sequence ID" value="KAL1122549.1"/>
    <property type="molecule type" value="Genomic_DNA"/>
</dbReference>
<feature type="compositionally biased region" description="Gly residues" evidence="1">
    <location>
        <begin position="26"/>
        <end position="39"/>
    </location>
</feature>
<feature type="compositionally biased region" description="Gly residues" evidence="1">
    <location>
        <begin position="48"/>
        <end position="57"/>
    </location>
</feature>
<feature type="compositionally biased region" description="Polar residues" evidence="1">
    <location>
        <begin position="861"/>
        <end position="870"/>
    </location>
</feature>
<feature type="compositionally biased region" description="Basic and acidic residues" evidence="1">
    <location>
        <begin position="649"/>
        <end position="677"/>
    </location>
</feature>
<feature type="compositionally biased region" description="Polar residues" evidence="1">
    <location>
        <begin position="212"/>
        <end position="222"/>
    </location>
</feature>
<feature type="compositionally biased region" description="Basic and acidic residues" evidence="1">
    <location>
        <begin position="497"/>
        <end position="512"/>
    </location>
</feature>
<reference evidence="3 4" key="1">
    <citation type="submission" date="2024-07" db="EMBL/GenBank/DDBJ databases">
        <title>Chromosome-level genome assembly of the water stick insect Ranatra chinensis (Heteroptera: Nepidae).</title>
        <authorList>
            <person name="Liu X."/>
        </authorList>
    </citation>
    <scope>NUCLEOTIDE SEQUENCE [LARGE SCALE GENOMIC DNA]</scope>
    <source>
        <strain evidence="3">Cailab_2021Rc</strain>
        <tissue evidence="3">Muscle</tissue>
    </source>
</reference>
<feature type="region of interest" description="Disordered" evidence="1">
    <location>
        <begin position="398"/>
        <end position="901"/>
    </location>
</feature>
<feature type="compositionally biased region" description="Acidic residues" evidence="1">
    <location>
        <begin position="785"/>
        <end position="797"/>
    </location>
</feature>
<feature type="compositionally biased region" description="Basic residues" evidence="1">
    <location>
        <begin position="765"/>
        <end position="774"/>
    </location>
</feature>